<dbReference type="InterPro" id="IPR003439">
    <property type="entry name" value="ABC_transporter-like_ATP-bd"/>
</dbReference>
<dbReference type="GO" id="GO:0016887">
    <property type="term" value="F:ATP hydrolysis activity"/>
    <property type="evidence" value="ECO:0007669"/>
    <property type="project" value="InterPro"/>
</dbReference>
<dbReference type="PROSITE" id="PS00211">
    <property type="entry name" value="ABC_TRANSPORTER_1"/>
    <property type="match status" value="1"/>
</dbReference>
<sequence>MTTLAVSHLSISYGDTPALRDISLVVPSGSVVAVLGPSGCGKTTLLLALAGLLAIDEGTISVGSKTLSSPDALVPPEQRGIGWVPQESSLFPHLSVADNIGFGLPKGRRRSDKIDSLAELVGISELVNRQPSALSGGQAQRVALARALAPTPDAILLDEPFAALDTVLRHQLAREVVELLRETDTTTVLVTHDREEALDLADLVVVMDGGRVAQVGTPREIYESPLTPWVASFVGDTVEVEGTWQDTALECETCGAKELCEGQPLRYGCSGHVDTVLGSLAASAQGFNPGQGESVRVVLRPEWLVPQAQGVQSTVTNLTYAGHDALVELMIAPSDTKVRARIAAPFLPAVGSPFGIAVRHPALVFPLNSHEESLVSDHVTQV</sequence>
<reference evidence="10 11" key="1">
    <citation type="submission" date="2018-02" db="EMBL/GenBank/DDBJ databases">
        <title>Complete genome of the streamlined marine actinobacterium Pontimonas salivibrio CL-TW6 adapted to coastal planktonic lifestype.</title>
        <authorList>
            <person name="Cho B.C."/>
            <person name="Hardies S.C."/>
            <person name="Jang G.I."/>
            <person name="Hwang C.Y."/>
        </authorList>
    </citation>
    <scope>NUCLEOTIDE SEQUENCE [LARGE SCALE GENOMIC DNA]</scope>
    <source>
        <strain evidence="10 11">CL-TW6</strain>
    </source>
</reference>
<evidence type="ECO:0000313" key="11">
    <source>
        <dbReference type="Proteomes" id="UP000243077"/>
    </source>
</evidence>
<dbReference type="PROSITE" id="PS50893">
    <property type="entry name" value="ABC_TRANSPORTER_2"/>
    <property type="match status" value="1"/>
</dbReference>
<name>A0A2L2BNH7_9MICO</name>
<dbReference type="FunFam" id="3.40.50.300:FF:000425">
    <property type="entry name" value="Probable ABC transporter, ATP-binding subunit"/>
    <property type="match status" value="1"/>
</dbReference>
<evidence type="ECO:0000313" key="10">
    <source>
        <dbReference type="EMBL" id="AVG23225.1"/>
    </source>
</evidence>
<dbReference type="AlphaFoldDB" id="A0A2L2BNH7"/>
<keyword evidence="5 10" id="KW-0067">ATP-binding</keyword>
<keyword evidence="3" id="KW-0997">Cell inner membrane</keyword>
<dbReference type="SMART" id="SM00382">
    <property type="entry name" value="AAA"/>
    <property type="match status" value="1"/>
</dbReference>
<dbReference type="KEGG" id="psai:C3B54_11222"/>
<organism evidence="10 11">
    <name type="scientific">Pontimonas salivibrio</name>
    <dbReference type="NCBI Taxonomy" id="1159327"/>
    <lineage>
        <taxon>Bacteria</taxon>
        <taxon>Bacillati</taxon>
        <taxon>Actinomycetota</taxon>
        <taxon>Actinomycetes</taxon>
        <taxon>Micrococcales</taxon>
        <taxon>Microbacteriaceae</taxon>
        <taxon>Pontimonas</taxon>
    </lineage>
</organism>
<keyword evidence="2" id="KW-1003">Cell membrane</keyword>
<dbReference type="GO" id="GO:0015418">
    <property type="term" value="F:ABC-type quaternary ammonium compound transporting activity"/>
    <property type="evidence" value="ECO:0007669"/>
    <property type="project" value="UniProtKB-EC"/>
</dbReference>
<dbReference type="OrthoDB" id="9802264at2"/>
<dbReference type="Proteomes" id="UP000243077">
    <property type="component" value="Chromosome"/>
</dbReference>
<proteinExistence type="predicted"/>
<accession>A0A2L2BNH7</accession>
<evidence type="ECO:0000256" key="3">
    <source>
        <dbReference type="ARBA" id="ARBA00022519"/>
    </source>
</evidence>
<evidence type="ECO:0000256" key="8">
    <source>
        <dbReference type="ARBA" id="ARBA00066388"/>
    </source>
</evidence>
<dbReference type="InterPro" id="IPR027417">
    <property type="entry name" value="P-loop_NTPase"/>
</dbReference>
<evidence type="ECO:0000256" key="2">
    <source>
        <dbReference type="ARBA" id="ARBA00022475"/>
    </source>
</evidence>
<dbReference type="GO" id="GO:0005524">
    <property type="term" value="F:ATP binding"/>
    <property type="evidence" value="ECO:0007669"/>
    <property type="project" value="UniProtKB-KW"/>
</dbReference>
<dbReference type="SUPFAM" id="SSF50331">
    <property type="entry name" value="MOP-like"/>
    <property type="match status" value="1"/>
</dbReference>
<dbReference type="EC" id="7.6.2.9" evidence="8"/>
<dbReference type="PANTHER" id="PTHR42781">
    <property type="entry name" value="SPERMIDINE/PUTRESCINE IMPORT ATP-BINDING PROTEIN POTA"/>
    <property type="match status" value="1"/>
</dbReference>
<dbReference type="RefSeq" id="WP_104912869.1">
    <property type="nucleotide sequence ID" value="NZ_CP026923.1"/>
</dbReference>
<evidence type="ECO:0000259" key="9">
    <source>
        <dbReference type="PROSITE" id="PS50893"/>
    </source>
</evidence>
<evidence type="ECO:0000256" key="5">
    <source>
        <dbReference type="ARBA" id="ARBA00022840"/>
    </source>
</evidence>
<evidence type="ECO:0000256" key="7">
    <source>
        <dbReference type="ARBA" id="ARBA00023136"/>
    </source>
</evidence>
<dbReference type="InterPro" id="IPR008995">
    <property type="entry name" value="Mo/tungstate-bd_C_term_dom"/>
</dbReference>
<dbReference type="SUPFAM" id="SSF52540">
    <property type="entry name" value="P-loop containing nucleoside triphosphate hydrolases"/>
    <property type="match status" value="1"/>
</dbReference>
<keyword evidence="1" id="KW-0813">Transport</keyword>
<dbReference type="Pfam" id="PF00005">
    <property type="entry name" value="ABC_tran"/>
    <property type="match status" value="1"/>
</dbReference>
<evidence type="ECO:0000256" key="6">
    <source>
        <dbReference type="ARBA" id="ARBA00022967"/>
    </source>
</evidence>
<dbReference type="InterPro" id="IPR003593">
    <property type="entry name" value="AAA+_ATPase"/>
</dbReference>
<dbReference type="InterPro" id="IPR017871">
    <property type="entry name" value="ABC_transporter-like_CS"/>
</dbReference>
<evidence type="ECO:0000256" key="4">
    <source>
        <dbReference type="ARBA" id="ARBA00022741"/>
    </source>
</evidence>
<keyword evidence="11" id="KW-1185">Reference proteome</keyword>
<protein>
    <recommendedName>
        <fullName evidence="8">ABC-type quaternary amine transporter</fullName>
        <ecNumber evidence="8">7.6.2.9</ecNumber>
    </recommendedName>
</protein>
<gene>
    <name evidence="10" type="ORF">C3B54_11222</name>
</gene>
<evidence type="ECO:0000256" key="1">
    <source>
        <dbReference type="ARBA" id="ARBA00022448"/>
    </source>
</evidence>
<dbReference type="PANTHER" id="PTHR42781:SF5">
    <property type="entry name" value="PUTRESCINE TRANSPORT ATP-BINDING PROTEIN POTG"/>
    <property type="match status" value="1"/>
</dbReference>
<dbReference type="Gene3D" id="3.40.50.300">
    <property type="entry name" value="P-loop containing nucleotide triphosphate hydrolases"/>
    <property type="match status" value="1"/>
</dbReference>
<dbReference type="EMBL" id="CP026923">
    <property type="protein sequence ID" value="AVG23225.1"/>
    <property type="molecule type" value="Genomic_DNA"/>
</dbReference>
<dbReference type="InterPro" id="IPR050093">
    <property type="entry name" value="ABC_SmlMolc_Importer"/>
</dbReference>
<keyword evidence="4" id="KW-0547">Nucleotide-binding</keyword>
<keyword evidence="6" id="KW-1278">Translocase</keyword>
<keyword evidence="7" id="KW-0472">Membrane</keyword>
<feature type="domain" description="ABC transporter" evidence="9">
    <location>
        <begin position="4"/>
        <end position="234"/>
    </location>
</feature>